<reference evidence="2" key="1">
    <citation type="submission" date="2023-07" db="EMBL/GenBank/DDBJ databases">
        <title>Chromosome-level Genome Assembly of Striped Snakehead (Channa striata).</title>
        <authorList>
            <person name="Liu H."/>
        </authorList>
    </citation>
    <scope>NUCLEOTIDE SEQUENCE</scope>
    <source>
        <strain evidence="2">Gz</strain>
        <tissue evidence="2">Muscle</tissue>
    </source>
</reference>
<keyword evidence="3" id="KW-1185">Reference proteome</keyword>
<feature type="region of interest" description="Disordered" evidence="1">
    <location>
        <begin position="76"/>
        <end position="129"/>
    </location>
</feature>
<dbReference type="AlphaFoldDB" id="A0AA88LX13"/>
<feature type="compositionally biased region" description="Basic and acidic residues" evidence="1">
    <location>
        <begin position="76"/>
        <end position="89"/>
    </location>
</feature>
<accession>A0AA88LX13</accession>
<protein>
    <submittedName>
        <fullName evidence="2">Uncharacterized protein</fullName>
    </submittedName>
</protein>
<evidence type="ECO:0000313" key="2">
    <source>
        <dbReference type="EMBL" id="KAK2825921.1"/>
    </source>
</evidence>
<dbReference type="EMBL" id="JAUPFM010000016">
    <property type="protein sequence ID" value="KAK2825921.1"/>
    <property type="molecule type" value="Genomic_DNA"/>
</dbReference>
<dbReference type="Proteomes" id="UP001187415">
    <property type="component" value="Unassembled WGS sequence"/>
</dbReference>
<comment type="caution">
    <text evidence="2">The sequence shown here is derived from an EMBL/GenBank/DDBJ whole genome shotgun (WGS) entry which is preliminary data.</text>
</comment>
<gene>
    <name evidence="2" type="ORF">Q5P01_020135</name>
</gene>
<name>A0AA88LX13_CHASR</name>
<evidence type="ECO:0000256" key="1">
    <source>
        <dbReference type="SAM" id="MobiDB-lite"/>
    </source>
</evidence>
<sequence length="129" mass="14537">MQNENAQSQPNSRPAFTLCSVSYRDTHSPTGAQGKLHGVKTKEDANIHMNHLCYPPTPICPSTDSILQLDITLPHRQEEREEEKTEAEVGRQTTQRKRRTSREEVGSTVPALDAEQEKVTAARTWSLVR</sequence>
<organism evidence="2 3">
    <name type="scientific">Channa striata</name>
    <name type="common">Snakehead murrel</name>
    <name type="synonym">Ophicephalus striatus</name>
    <dbReference type="NCBI Taxonomy" id="64152"/>
    <lineage>
        <taxon>Eukaryota</taxon>
        <taxon>Metazoa</taxon>
        <taxon>Chordata</taxon>
        <taxon>Craniata</taxon>
        <taxon>Vertebrata</taxon>
        <taxon>Euteleostomi</taxon>
        <taxon>Actinopterygii</taxon>
        <taxon>Neopterygii</taxon>
        <taxon>Teleostei</taxon>
        <taxon>Neoteleostei</taxon>
        <taxon>Acanthomorphata</taxon>
        <taxon>Anabantaria</taxon>
        <taxon>Anabantiformes</taxon>
        <taxon>Channoidei</taxon>
        <taxon>Channidae</taxon>
        <taxon>Channa</taxon>
    </lineage>
</organism>
<proteinExistence type="predicted"/>
<evidence type="ECO:0000313" key="3">
    <source>
        <dbReference type="Proteomes" id="UP001187415"/>
    </source>
</evidence>